<dbReference type="AlphaFoldDB" id="A0A2P4Y281"/>
<name>A0A2P4Y281_9STRA</name>
<organism evidence="2 3">
    <name type="scientific">Phytophthora palmivora</name>
    <dbReference type="NCBI Taxonomy" id="4796"/>
    <lineage>
        <taxon>Eukaryota</taxon>
        <taxon>Sar</taxon>
        <taxon>Stramenopiles</taxon>
        <taxon>Oomycota</taxon>
        <taxon>Peronosporomycetes</taxon>
        <taxon>Peronosporales</taxon>
        <taxon>Peronosporaceae</taxon>
        <taxon>Phytophthora</taxon>
    </lineage>
</organism>
<sequence length="113" mass="12739">MADFYEIVDILNMEDIIVGYLVEALRLPAFKSAVKDQMGRQAHKPTKSNIQPFLKWLRGELNSFMRFEVHMGVQHPHQQNSTKSSFPPTASGNLKQLRGYNPNASKYASGSKG</sequence>
<accession>A0A2P4Y281</accession>
<evidence type="ECO:0000313" key="3">
    <source>
        <dbReference type="Proteomes" id="UP000237271"/>
    </source>
</evidence>
<protein>
    <submittedName>
        <fullName evidence="2">Uncharacterized protein</fullName>
    </submittedName>
</protein>
<feature type="compositionally biased region" description="Polar residues" evidence="1">
    <location>
        <begin position="76"/>
        <end position="94"/>
    </location>
</feature>
<dbReference type="EMBL" id="NCKW01006391">
    <property type="protein sequence ID" value="POM71910.1"/>
    <property type="molecule type" value="Genomic_DNA"/>
</dbReference>
<reference evidence="2 3" key="1">
    <citation type="journal article" date="2017" name="Genome Biol. Evol.">
        <title>Phytophthora megakarya and P. palmivora, closely related causal agents of cacao black pod rot, underwent increases in genome sizes and gene numbers by different mechanisms.</title>
        <authorList>
            <person name="Ali S.S."/>
            <person name="Shao J."/>
            <person name="Lary D.J."/>
            <person name="Kronmiller B."/>
            <person name="Shen D."/>
            <person name="Strem M.D."/>
            <person name="Amoako-Attah I."/>
            <person name="Akrofi A.Y."/>
            <person name="Begoude B.A."/>
            <person name="Ten Hoopen G.M."/>
            <person name="Coulibaly K."/>
            <person name="Kebe B.I."/>
            <person name="Melnick R.L."/>
            <person name="Guiltinan M.J."/>
            <person name="Tyler B.M."/>
            <person name="Meinhardt L.W."/>
            <person name="Bailey B.A."/>
        </authorList>
    </citation>
    <scope>NUCLEOTIDE SEQUENCE [LARGE SCALE GENOMIC DNA]</scope>
    <source>
        <strain evidence="3">sbr112.9</strain>
    </source>
</reference>
<dbReference type="Proteomes" id="UP000237271">
    <property type="component" value="Unassembled WGS sequence"/>
</dbReference>
<feature type="compositionally biased region" description="Polar residues" evidence="1">
    <location>
        <begin position="102"/>
        <end position="113"/>
    </location>
</feature>
<keyword evidence="3" id="KW-1185">Reference proteome</keyword>
<proteinExistence type="predicted"/>
<evidence type="ECO:0000256" key="1">
    <source>
        <dbReference type="SAM" id="MobiDB-lite"/>
    </source>
</evidence>
<evidence type="ECO:0000313" key="2">
    <source>
        <dbReference type="EMBL" id="POM71910.1"/>
    </source>
</evidence>
<dbReference type="OrthoDB" id="125537at2759"/>
<gene>
    <name evidence="2" type="ORF">PHPALM_11459</name>
</gene>
<feature type="region of interest" description="Disordered" evidence="1">
    <location>
        <begin position="73"/>
        <end position="113"/>
    </location>
</feature>
<comment type="caution">
    <text evidence="2">The sequence shown here is derived from an EMBL/GenBank/DDBJ whole genome shotgun (WGS) entry which is preliminary data.</text>
</comment>